<dbReference type="AlphaFoldDB" id="A0A3P1AYZ1"/>
<gene>
    <name evidence="2" type="ORF">EG242_09440</name>
</gene>
<dbReference type="InterPro" id="IPR013211">
    <property type="entry name" value="LVIVD"/>
</dbReference>
<organism evidence="2 3">
    <name type="scientific">Paenimyroides viscosum</name>
    <dbReference type="NCBI Taxonomy" id="2488729"/>
    <lineage>
        <taxon>Bacteria</taxon>
        <taxon>Pseudomonadati</taxon>
        <taxon>Bacteroidota</taxon>
        <taxon>Flavobacteriia</taxon>
        <taxon>Flavobacteriales</taxon>
        <taxon>Flavobacteriaceae</taxon>
        <taxon>Paenimyroides</taxon>
    </lineage>
</organism>
<protein>
    <recommendedName>
        <fullName evidence="4">LVIVD repeat-containing protein</fullName>
    </recommendedName>
</protein>
<sequence length="169" mass="19177">MKKIKLLFFSLTLVGTLSLQSCFYNYYDDDDVPSQPHYSQYQAVIMSRAQLESSIKMTAPKNMIKAGKIYVKDTYIFITDENKGFHIYDNSNPNAPQLTGFLEVPGATDMAIKNNTIYINQAVDLVAVSINNSQVTVHKRIKNTFPQKISPDGWVHYAGENEIIVDWKS</sequence>
<dbReference type="Pfam" id="PF08309">
    <property type="entry name" value="LVIVD"/>
    <property type="match status" value="1"/>
</dbReference>
<name>A0A3P1AYZ1_9FLAO</name>
<dbReference type="Proteomes" id="UP000268372">
    <property type="component" value="Unassembled WGS sequence"/>
</dbReference>
<feature type="chain" id="PRO_5018077328" description="LVIVD repeat-containing protein" evidence="1">
    <location>
        <begin position="22"/>
        <end position="169"/>
    </location>
</feature>
<dbReference type="OrthoDB" id="853480at2"/>
<dbReference type="PROSITE" id="PS51257">
    <property type="entry name" value="PROKAR_LIPOPROTEIN"/>
    <property type="match status" value="1"/>
</dbReference>
<proteinExistence type="predicted"/>
<keyword evidence="1" id="KW-0732">Signal</keyword>
<dbReference type="EMBL" id="RQTJ01000018">
    <property type="protein sequence ID" value="RRA93995.1"/>
    <property type="molecule type" value="Genomic_DNA"/>
</dbReference>
<keyword evidence="3" id="KW-1185">Reference proteome</keyword>
<evidence type="ECO:0000313" key="2">
    <source>
        <dbReference type="EMBL" id="RRA93995.1"/>
    </source>
</evidence>
<evidence type="ECO:0000313" key="3">
    <source>
        <dbReference type="Proteomes" id="UP000268372"/>
    </source>
</evidence>
<accession>A0A3P1AYZ1</accession>
<evidence type="ECO:0000256" key="1">
    <source>
        <dbReference type="SAM" id="SignalP"/>
    </source>
</evidence>
<feature type="signal peptide" evidence="1">
    <location>
        <begin position="1"/>
        <end position="21"/>
    </location>
</feature>
<evidence type="ECO:0008006" key="4">
    <source>
        <dbReference type="Google" id="ProtNLM"/>
    </source>
</evidence>
<reference evidence="2 3" key="1">
    <citation type="submission" date="2018-11" db="EMBL/GenBank/DDBJ databases">
        <title>Flavobacterium sp. nov., YIM 102796 draft genome.</title>
        <authorList>
            <person name="Li G."/>
            <person name="Jiang Y."/>
        </authorList>
    </citation>
    <scope>NUCLEOTIDE SEQUENCE [LARGE SCALE GENOMIC DNA]</scope>
    <source>
        <strain evidence="2 3">YIM 102796</strain>
    </source>
</reference>
<comment type="caution">
    <text evidence="2">The sequence shown here is derived from an EMBL/GenBank/DDBJ whole genome shotgun (WGS) entry which is preliminary data.</text>
</comment>
<dbReference type="RefSeq" id="WP_124899648.1">
    <property type="nucleotide sequence ID" value="NZ_RQTJ01000018.1"/>
</dbReference>